<evidence type="ECO:0000256" key="1">
    <source>
        <dbReference type="SAM" id="MobiDB-lite"/>
    </source>
</evidence>
<feature type="transmembrane region" description="Helical" evidence="2">
    <location>
        <begin position="271"/>
        <end position="293"/>
    </location>
</feature>
<keyword evidence="2" id="KW-1133">Transmembrane helix</keyword>
<organism evidence="3 4">
    <name type="scientific">Vitis rotundifolia</name>
    <name type="common">Muscadine grape</name>
    <dbReference type="NCBI Taxonomy" id="103349"/>
    <lineage>
        <taxon>Eukaryota</taxon>
        <taxon>Viridiplantae</taxon>
        <taxon>Streptophyta</taxon>
        <taxon>Embryophyta</taxon>
        <taxon>Tracheophyta</taxon>
        <taxon>Spermatophyta</taxon>
        <taxon>Magnoliopsida</taxon>
        <taxon>eudicotyledons</taxon>
        <taxon>Gunneridae</taxon>
        <taxon>Pentapetalae</taxon>
        <taxon>rosids</taxon>
        <taxon>Vitales</taxon>
        <taxon>Vitaceae</taxon>
        <taxon>Viteae</taxon>
        <taxon>Vitis</taxon>
    </lineage>
</organism>
<name>A0AA39A8V0_VITRO</name>
<keyword evidence="2" id="KW-0472">Membrane</keyword>
<comment type="caution">
    <text evidence="3">The sequence shown here is derived from an EMBL/GenBank/DDBJ whole genome shotgun (WGS) entry which is preliminary data.</text>
</comment>
<keyword evidence="2" id="KW-0812">Transmembrane</keyword>
<dbReference type="AlphaFoldDB" id="A0AA39A8V0"/>
<accession>A0AA39A8V0</accession>
<gene>
    <name evidence="3" type="ORF">PVL29_004768</name>
</gene>
<proteinExistence type="predicted"/>
<keyword evidence="4" id="KW-1185">Reference proteome</keyword>
<feature type="compositionally biased region" description="Basic and acidic residues" evidence="1">
    <location>
        <begin position="121"/>
        <end position="144"/>
    </location>
</feature>
<sequence length="334" mass="37447">MFKTQPVRAQSGTIYRGLQAGLVASQAHETVALSSSLRQRAGSFAKAISLFAHSQGPIEGRADDVDFFGEDGRAFEIKAQSLPNPSPPSDVIVGRNLKGPSWLGQSLKGKKSFVKKGRSRRKEDDAVSKGKAPEGRSRGSAQKEELVVSKKMWTTLFPLSFDRRQGLRSCSEPIFPVKPSSVSEARLLEEDFGMGSQLEQRCSGEGTSSSSGVAALRNPRFEEDKEGSMGRVGSDFVVLQSRIHLLVQKSKVKGSSLRRFVNFREWKIRRYVYLLLLSHPSLLLPFLVVWHFLCRSLFLSLLWKIELFLKFCLIKTLLALFFKIMLAFLSVMRW</sequence>
<feature type="transmembrane region" description="Helical" evidence="2">
    <location>
        <begin position="313"/>
        <end position="332"/>
    </location>
</feature>
<evidence type="ECO:0000313" key="4">
    <source>
        <dbReference type="Proteomes" id="UP001168098"/>
    </source>
</evidence>
<dbReference type="Proteomes" id="UP001168098">
    <property type="component" value="Unassembled WGS sequence"/>
</dbReference>
<evidence type="ECO:0000256" key="2">
    <source>
        <dbReference type="SAM" id="Phobius"/>
    </source>
</evidence>
<protein>
    <submittedName>
        <fullName evidence="3">Uncharacterized protein</fullName>
    </submittedName>
</protein>
<feature type="compositionally biased region" description="Basic residues" evidence="1">
    <location>
        <begin position="108"/>
        <end position="120"/>
    </location>
</feature>
<dbReference type="EMBL" id="JARBHA010000004">
    <property type="protein sequence ID" value="KAJ9703131.1"/>
    <property type="molecule type" value="Genomic_DNA"/>
</dbReference>
<feature type="region of interest" description="Disordered" evidence="1">
    <location>
        <begin position="102"/>
        <end position="144"/>
    </location>
</feature>
<evidence type="ECO:0000313" key="3">
    <source>
        <dbReference type="EMBL" id="KAJ9703131.1"/>
    </source>
</evidence>
<reference evidence="3 4" key="1">
    <citation type="journal article" date="2023" name="BMC Biotechnol.">
        <title>Vitis rotundifolia cv Carlos genome sequencing.</title>
        <authorList>
            <person name="Huff M."/>
            <person name="Hulse-Kemp A."/>
            <person name="Scheffler B."/>
            <person name="Youngblood R."/>
            <person name="Simpson S."/>
            <person name="Babiker E."/>
            <person name="Staton M."/>
        </authorList>
    </citation>
    <scope>NUCLEOTIDE SEQUENCE [LARGE SCALE GENOMIC DNA]</scope>
    <source>
        <tissue evidence="3">Leaf</tissue>
    </source>
</reference>